<dbReference type="RefSeq" id="WP_090630971.1">
    <property type="nucleotide sequence ID" value="NZ_CVRB01000001.1"/>
</dbReference>
<dbReference type="Proteomes" id="UP000199087">
    <property type="component" value="Unassembled WGS sequence"/>
</dbReference>
<evidence type="ECO:0000313" key="2">
    <source>
        <dbReference type="Proteomes" id="UP000199087"/>
    </source>
</evidence>
<dbReference type="InterPro" id="IPR029068">
    <property type="entry name" value="Glyas_Bleomycin-R_OHBP_Dase"/>
</dbReference>
<reference evidence="2" key="1">
    <citation type="submission" date="2015-05" db="EMBL/GenBank/DDBJ databases">
        <authorList>
            <person name="Urmite Genomes"/>
        </authorList>
    </citation>
    <scope>NUCLEOTIDE SEQUENCE [LARGE SCALE GENOMIC DNA]</scope>
    <source>
        <strain evidence="2">LF1</strain>
    </source>
</reference>
<dbReference type="Gene3D" id="3.10.180.10">
    <property type="entry name" value="2,3-Dihydroxybiphenyl 1,2-Dioxygenase, domain 1"/>
    <property type="match status" value="1"/>
</dbReference>
<dbReference type="STRING" id="1499688.BN000_00744"/>
<organism evidence="1 2">
    <name type="scientific">Neobacillus massiliamazoniensis</name>
    <dbReference type="NCBI Taxonomy" id="1499688"/>
    <lineage>
        <taxon>Bacteria</taxon>
        <taxon>Bacillati</taxon>
        <taxon>Bacillota</taxon>
        <taxon>Bacilli</taxon>
        <taxon>Bacillales</taxon>
        <taxon>Bacillaceae</taxon>
        <taxon>Neobacillus</taxon>
    </lineage>
</organism>
<dbReference type="OrthoDB" id="2353168at2"/>
<sequence>MAQLFHYHWWTEKLEAMETFYSELGFTVNQRIGRFNGEMMPFNQPLTWDDFRDQKIMFKIIEMRKGKTNVTFGLGKSDILDHIGFIVNEKEYQEILTNARLLDWKINENSRRTFISTPWKFRIELQKRLEVVNDDEDPIIRKMVLHVPFKVLPEIMAEVLGLPEVVKTTNQVNIKSPEYELVFISDHNTVLNTVEFSSNQTFEVVDPVSTKLKTIL</sequence>
<dbReference type="AlphaFoldDB" id="A0A0U1NSD0"/>
<proteinExistence type="predicted"/>
<name>A0A0U1NSD0_9BACI</name>
<keyword evidence="2" id="KW-1185">Reference proteome</keyword>
<protein>
    <recommendedName>
        <fullName evidence="3">Glyoxalase-like domain-containing protein</fullName>
    </recommendedName>
</protein>
<evidence type="ECO:0000313" key="1">
    <source>
        <dbReference type="EMBL" id="CRK80855.1"/>
    </source>
</evidence>
<dbReference type="EMBL" id="CVRB01000001">
    <property type="protein sequence ID" value="CRK80855.1"/>
    <property type="molecule type" value="Genomic_DNA"/>
</dbReference>
<gene>
    <name evidence="1" type="ORF">BN000_00744</name>
</gene>
<evidence type="ECO:0008006" key="3">
    <source>
        <dbReference type="Google" id="ProtNLM"/>
    </source>
</evidence>
<dbReference type="SUPFAM" id="SSF54593">
    <property type="entry name" value="Glyoxalase/Bleomycin resistance protein/Dihydroxybiphenyl dioxygenase"/>
    <property type="match status" value="1"/>
</dbReference>
<accession>A0A0U1NSD0</accession>